<evidence type="ECO:0000256" key="1">
    <source>
        <dbReference type="ARBA" id="ARBA00022603"/>
    </source>
</evidence>
<evidence type="ECO:0000256" key="6">
    <source>
        <dbReference type="PROSITE-ProRule" id="PRU01016"/>
    </source>
</evidence>
<keyword evidence="2 6" id="KW-0808">Transferase</keyword>
<dbReference type="RefSeq" id="WP_009494770.1">
    <property type="nucleotide sequence ID" value="NZ_AMZQ01000007.1"/>
</dbReference>
<dbReference type="GO" id="GO:0032259">
    <property type="term" value="P:methylation"/>
    <property type="evidence" value="ECO:0007669"/>
    <property type="project" value="UniProtKB-KW"/>
</dbReference>
<evidence type="ECO:0000313" key="10">
    <source>
        <dbReference type="Proteomes" id="UP000011939"/>
    </source>
</evidence>
<evidence type="ECO:0000256" key="4">
    <source>
        <dbReference type="ARBA" id="ARBA00022747"/>
    </source>
</evidence>
<dbReference type="AlphaFoldDB" id="M5IQL6"/>
<dbReference type="EMBL" id="AMZQ01000007">
    <property type="protein sequence ID" value="EKU11311.1"/>
    <property type="molecule type" value="Genomic_DNA"/>
</dbReference>
<keyword evidence="3 6" id="KW-0949">S-adenosyl-L-methionine</keyword>
<dbReference type="PANTHER" id="PTHR46098">
    <property type="entry name" value="TRNA (CYTOSINE(38)-C(5))-METHYLTRANSFERASE"/>
    <property type="match status" value="1"/>
</dbReference>
<dbReference type="STRING" id="1244083.CSUNSWCD_1937"/>
<dbReference type="Pfam" id="PF00145">
    <property type="entry name" value="DNA_methylase"/>
    <property type="match status" value="1"/>
</dbReference>
<dbReference type="InterPro" id="IPR029063">
    <property type="entry name" value="SAM-dependent_MTases_sf"/>
</dbReference>
<feature type="active site" evidence="6">
    <location>
        <position position="64"/>
    </location>
</feature>
<dbReference type="CDD" id="cd00315">
    <property type="entry name" value="Cyt_C5_DNA_methylase"/>
    <property type="match status" value="1"/>
</dbReference>
<dbReference type="InterPro" id="IPR018117">
    <property type="entry name" value="C5_DNA_meth_AS"/>
</dbReference>
<comment type="catalytic activity">
    <reaction evidence="5 8">
        <text>a 2'-deoxycytidine in DNA + S-adenosyl-L-methionine = a 5-methyl-2'-deoxycytidine in DNA + S-adenosyl-L-homocysteine + H(+)</text>
        <dbReference type="Rhea" id="RHEA:13681"/>
        <dbReference type="Rhea" id="RHEA-COMP:11369"/>
        <dbReference type="Rhea" id="RHEA-COMP:11370"/>
        <dbReference type="ChEBI" id="CHEBI:15378"/>
        <dbReference type="ChEBI" id="CHEBI:57856"/>
        <dbReference type="ChEBI" id="CHEBI:59789"/>
        <dbReference type="ChEBI" id="CHEBI:85452"/>
        <dbReference type="ChEBI" id="CHEBI:85454"/>
        <dbReference type="EC" id="2.1.1.37"/>
    </reaction>
</comment>
<dbReference type="PATRIC" id="fig|1244083.3.peg.1179"/>
<keyword evidence="1 6" id="KW-0489">Methyltransferase</keyword>
<evidence type="ECO:0000256" key="7">
    <source>
        <dbReference type="RuleBase" id="RU000416"/>
    </source>
</evidence>
<dbReference type="EC" id="2.1.1.37" evidence="8"/>
<dbReference type="eggNOG" id="COG0270">
    <property type="taxonomic scope" value="Bacteria"/>
</dbReference>
<dbReference type="InterPro" id="IPR050750">
    <property type="entry name" value="C5-MTase"/>
</dbReference>
<accession>M5IQL6</accession>
<organism evidence="9 10">
    <name type="scientific">Campylobacter showae CSUNSWCD</name>
    <dbReference type="NCBI Taxonomy" id="1244083"/>
    <lineage>
        <taxon>Bacteria</taxon>
        <taxon>Pseudomonadati</taxon>
        <taxon>Campylobacterota</taxon>
        <taxon>Epsilonproteobacteria</taxon>
        <taxon>Campylobacterales</taxon>
        <taxon>Campylobacteraceae</taxon>
        <taxon>Campylobacter</taxon>
    </lineage>
</organism>
<dbReference type="InterPro" id="IPR001525">
    <property type="entry name" value="C5_MeTfrase"/>
</dbReference>
<dbReference type="REBASE" id="62102">
    <property type="entry name" value="M.Csh3277ORF1937P"/>
</dbReference>
<sequence>MASLLHLSQWGGVASCLYASEIDKFASITYTLNHNLTPFGDITKQETKDKIPKNFDILCGGFPCQAFSIAGYQKGFDDARGTLFFEILSIAKKHKPKVLFLENVKNLKNHDNGNTFKVIKNSLESIGYYVYSDVLNSATHANIPQNRERIFIVAFNKNKVKNYEKFTFPKPIKLTKKIKEIILKEKQDDYFYYTPEKNKFYAELNDAIKNQDTLYQWRRHYVRENKSNLCPTLTANMGTGGHNVPLLRDKFGIRKLTPIECFKFQGFQNIILPDIAISKLYIQAGNSVTIPLIKRIAEQIIKVLDD</sequence>
<dbReference type="GO" id="GO:0003886">
    <property type="term" value="F:DNA (cytosine-5-)-methyltransferase activity"/>
    <property type="evidence" value="ECO:0007669"/>
    <property type="project" value="UniProtKB-EC"/>
</dbReference>
<gene>
    <name evidence="9" type="ORF">CSUNSWCD_1937</name>
</gene>
<dbReference type="Proteomes" id="UP000011939">
    <property type="component" value="Unassembled WGS sequence"/>
</dbReference>
<dbReference type="PRINTS" id="PR00105">
    <property type="entry name" value="C5METTRFRASE"/>
</dbReference>
<dbReference type="PANTHER" id="PTHR46098:SF1">
    <property type="entry name" value="TRNA (CYTOSINE(38)-C(5))-METHYLTRANSFERASE"/>
    <property type="match status" value="1"/>
</dbReference>
<evidence type="ECO:0000313" key="9">
    <source>
        <dbReference type="EMBL" id="EKU11311.1"/>
    </source>
</evidence>
<comment type="caution">
    <text evidence="9">The sequence shown here is derived from an EMBL/GenBank/DDBJ whole genome shotgun (WGS) entry which is preliminary data.</text>
</comment>
<dbReference type="Gene3D" id="3.40.50.150">
    <property type="entry name" value="Vaccinia Virus protein VP39"/>
    <property type="match status" value="1"/>
</dbReference>
<name>M5IQL6_9BACT</name>
<dbReference type="PROSITE" id="PS00094">
    <property type="entry name" value="C5_MTASE_1"/>
    <property type="match status" value="1"/>
</dbReference>
<dbReference type="PROSITE" id="PS51679">
    <property type="entry name" value="SAM_MT_C5"/>
    <property type="match status" value="1"/>
</dbReference>
<proteinExistence type="inferred from homology"/>
<comment type="similarity">
    <text evidence="6 7">Belongs to the class I-like SAM-binding methyltransferase superfamily. C5-methyltransferase family.</text>
</comment>
<dbReference type="GO" id="GO:0009307">
    <property type="term" value="P:DNA restriction-modification system"/>
    <property type="evidence" value="ECO:0007669"/>
    <property type="project" value="UniProtKB-KW"/>
</dbReference>
<protein>
    <recommendedName>
        <fullName evidence="8">Cytosine-specific methyltransferase</fullName>
        <ecNumber evidence="8">2.1.1.37</ecNumber>
    </recommendedName>
</protein>
<evidence type="ECO:0000256" key="2">
    <source>
        <dbReference type="ARBA" id="ARBA00022679"/>
    </source>
</evidence>
<dbReference type="SUPFAM" id="SSF53335">
    <property type="entry name" value="S-adenosyl-L-methionine-dependent methyltransferases"/>
    <property type="match status" value="1"/>
</dbReference>
<dbReference type="NCBIfam" id="TIGR00675">
    <property type="entry name" value="dcm"/>
    <property type="match status" value="1"/>
</dbReference>
<evidence type="ECO:0000256" key="3">
    <source>
        <dbReference type="ARBA" id="ARBA00022691"/>
    </source>
</evidence>
<evidence type="ECO:0000256" key="5">
    <source>
        <dbReference type="ARBA" id="ARBA00047422"/>
    </source>
</evidence>
<keyword evidence="4" id="KW-0680">Restriction system</keyword>
<evidence type="ECO:0000256" key="8">
    <source>
        <dbReference type="RuleBase" id="RU000417"/>
    </source>
</evidence>
<dbReference type="Gene3D" id="3.90.120.10">
    <property type="entry name" value="DNA Methylase, subunit A, domain 2"/>
    <property type="match status" value="1"/>
</dbReference>
<reference evidence="9 10" key="1">
    <citation type="journal article" date="2013" name="Genome Announc.">
        <title>Genome Sequence of Campylobacter showae UNSWCD, Isolated from a Patient with Crohn's Disease.</title>
        <authorList>
            <person name="Tay A.P."/>
            <person name="Kaakoush N.O."/>
            <person name="Deshpande N.P."/>
            <person name="Chen Z."/>
            <person name="Mitchell H."/>
            <person name="Wilkins M.R."/>
        </authorList>
    </citation>
    <scope>NUCLEOTIDE SEQUENCE [LARGE SCALE GENOMIC DNA]</scope>
    <source>
        <strain evidence="9 10">CSUNSWCD</strain>
    </source>
</reference>